<dbReference type="InterPro" id="IPR013563">
    <property type="entry name" value="Oligopep_ABC_C"/>
</dbReference>
<dbReference type="InterPro" id="IPR003593">
    <property type="entry name" value="AAA+_ATPase"/>
</dbReference>
<feature type="region of interest" description="Disordered" evidence="5">
    <location>
        <begin position="286"/>
        <end position="363"/>
    </location>
</feature>
<reference evidence="7" key="1">
    <citation type="journal article" date="2014" name="Int. J. Syst. Evol. Microbiol.">
        <title>Complete genome sequence of Corynebacterium casei LMG S-19264T (=DSM 44701T), isolated from a smear-ripened cheese.</title>
        <authorList>
            <consortium name="US DOE Joint Genome Institute (JGI-PGF)"/>
            <person name="Walter F."/>
            <person name="Albersmeier A."/>
            <person name="Kalinowski J."/>
            <person name="Ruckert C."/>
        </authorList>
    </citation>
    <scope>NUCLEOTIDE SEQUENCE</scope>
    <source>
        <strain evidence="7">CGMCC 1.12785</strain>
    </source>
</reference>
<evidence type="ECO:0000256" key="4">
    <source>
        <dbReference type="ARBA" id="ARBA00022840"/>
    </source>
</evidence>
<dbReference type="EMBL" id="BMFY01000010">
    <property type="protein sequence ID" value="GGA19921.1"/>
    <property type="molecule type" value="Genomic_DNA"/>
</dbReference>
<dbReference type="RefSeq" id="WP_188551115.1">
    <property type="nucleotide sequence ID" value="NZ_BMFY01000010.1"/>
</dbReference>
<evidence type="ECO:0000256" key="2">
    <source>
        <dbReference type="ARBA" id="ARBA00022448"/>
    </source>
</evidence>
<dbReference type="PANTHER" id="PTHR43776:SF7">
    <property type="entry name" value="D,D-DIPEPTIDE TRANSPORT ATP-BINDING PROTEIN DDPF-RELATED"/>
    <property type="match status" value="1"/>
</dbReference>
<dbReference type="InterPro" id="IPR050319">
    <property type="entry name" value="ABC_transp_ATP-bind"/>
</dbReference>
<feature type="domain" description="ABC transporter" evidence="6">
    <location>
        <begin position="25"/>
        <end position="276"/>
    </location>
</feature>
<dbReference type="PROSITE" id="PS50893">
    <property type="entry name" value="ABC_TRANSPORTER_2"/>
    <property type="match status" value="2"/>
</dbReference>
<dbReference type="Pfam" id="PF08352">
    <property type="entry name" value="oligo_HPY"/>
    <property type="match status" value="1"/>
</dbReference>
<reference evidence="7" key="2">
    <citation type="submission" date="2020-09" db="EMBL/GenBank/DDBJ databases">
        <authorList>
            <person name="Sun Q."/>
            <person name="Zhou Y."/>
        </authorList>
    </citation>
    <scope>NUCLEOTIDE SEQUENCE</scope>
    <source>
        <strain evidence="7">CGMCC 1.12785</strain>
    </source>
</reference>
<organism evidence="7 8">
    <name type="scientific">Sediminivirga luteola</name>
    <dbReference type="NCBI Taxonomy" id="1774748"/>
    <lineage>
        <taxon>Bacteria</taxon>
        <taxon>Bacillati</taxon>
        <taxon>Actinomycetota</taxon>
        <taxon>Actinomycetes</taxon>
        <taxon>Micrococcales</taxon>
        <taxon>Brevibacteriaceae</taxon>
        <taxon>Sediminivirga</taxon>
    </lineage>
</organism>
<dbReference type="Gene3D" id="3.40.50.300">
    <property type="entry name" value="P-loop containing nucleotide triphosphate hydrolases"/>
    <property type="match status" value="2"/>
</dbReference>
<accession>A0A8J2TZE6</accession>
<evidence type="ECO:0000256" key="5">
    <source>
        <dbReference type="SAM" id="MobiDB-lite"/>
    </source>
</evidence>
<comment type="caution">
    <text evidence="7">The sequence shown here is derived from an EMBL/GenBank/DDBJ whole genome shotgun (WGS) entry which is preliminary data.</text>
</comment>
<evidence type="ECO:0000256" key="1">
    <source>
        <dbReference type="ARBA" id="ARBA00005417"/>
    </source>
</evidence>
<feature type="compositionally biased region" description="Low complexity" evidence="5">
    <location>
        <begin position="286"/>
        <end position="311"/>
    </location>
</feature>
<dbReference type="GO" id="GO:0055085">
    <property type="term" value="P:transmembrane transport"/>
    <property type="evidence" value="ECO:0007669"/>
    <property type="project" value="UniProtKB-ARBA"/>
</dbReference>
<dbReference type="GO" id="GO:0005524">
    <property type="term" value="F:ATP binding"/>
    <property type="evidence" value="ECO:0007669"/>
    <property type="project" value="UniProtKB-KW"/>
</dbReference>
<dbReference type="CDD" id="cd03257">
    <property type="entry name" value="ABC_NikE_OppD_transporters"/>
    <property type="match status" value="2"/>
</dbReference>
<keyword evidence="8" id="KW-1185">Reference proteome</keyword>
<dbReference type="SUPFAM" id="SSF52540">
    <property type="entry name" value="P-loop containing nucleoside triphosphate hydrolases"/>
    <property type="match status" value="2"/>
</dbReference>
<dbReference type="PROSITE" id="PS00211">
    <property type="entry name" value="ABC_TRANSPORTER_1"/>
    <property type="match status" value="2"/>
</dbReference>
<dbReference type="Proteomes" id="UP000616114">
    <property type="component" value="Unassembled WGS sequence"/>
</dbReference>
<protein>
    <submittedName>
        <fullName evidence="7">ABC transporter ATP-binding protein</fullName>
    </submittedName>
</protein>
<keyword evidence="2" id="KW-0813">Transport</keyword>
<dbReference type="PANTHER" id="PTHR43776">
    <property type="entry name" value="TRANSPORT ATP-BINDING PROTEIN"/>
    <property type="match status" value="1"/>
</dbReference>
<keyword evidence="3" id="KW-0547">Nucleotide-binding</keyword>
<evidence type="ECO:0000256" key="3">
    <source>
        <dbReference type="ARBA" id="ARBA00022741"/>
    </source>
</evidence>
<dbReference type="AlphaFoldDB" id="A0A8J2TZE6"/>
<gene>
    <name evidence="7" type="ORF">GCM10011333_23800</name>
</gene>
<proteinExistence type="inferred from homology"/>
<sequence length="629" mass="65728">MTASAPRPAAVAPQPGRRPGAAAVLEVAGLSVSFEPKSPGSEVVRDVGFTLSAGEVLALVGESGSGKSVTASAILGLLPRPAQITSGSIRLGGDELTGLSQRGLSAYRGRRLGVIFQNPLASLDPSFTVRNQLGEIIRHHRPGLGSGARNELAAEWLRRVGIGDADRVLRAYPHELSGGMRQRVMIALASLAEPAVLIADEPTTALDTVVQRQVLDLLHEVVTTRDAALLLITHDFDVVEHMADRVVVLRDGRVVEAGVRSEVLQRPRHPYTKLLLSSVPRLGAAPAGAGRGAAQPGADAGPPPGTGSAAASEGNPGGTGSADAGRPGRVTSGARTPLAGPADPADLTEPNDPAEAADSERGELLTVRDLTKTFALGGLGTGMPRREFTAVKDVAFAVRPGEAYGLIGRSGSGKSTVARLIGGLLPATSGSVVFDGHQITGSGGAALTRLRPRFQYVFQDATSSLNPRLTVGEQILRPLRRFGLAGRGRAAGRELLEEKLALVGLPAELGGRYPHALSGGQRQRIGIARALALEPELLILDEPTSALDVSTQATLVELLLDLKHRLGLTYVFIGHNLALVEWICDRIGVLEQGALVDEFATDDLYDDTRAEETRALLAANLSTRKAGTP</sequence>
<dbReference type="InterPro" id="IPR027417">
    <property type="entry name" value="P-loop_NTPase"/>
</dbReference>
<feature type="domain" description="ABC transporter" evidence="6">
    <location>
        <begin position="365"/>
        <end position="617"/>
    </location>
</feature>
<dbReference type="InterPro" id="IPR017871">
    <property type="entry name" value="ABC_transporter-like_CS"/>
</dbReference>
<keyword evidence="4 7" id="KW-0067">ATP-binding</keyword>
<evidence type="ECO:0000313" key="8">
    <source>
        <dbReference type="Proteomes" id="UP000616114"/>
    </source>
</evidence>
<dbReference type="Pfam" id="PF00005">
    <property type="entry name" value="ABC_tran"/>
    <property type="match status" value="2"/>
</dbReference>
<dbReference type="GO" id="GO:0016887">
    <property type="term" value="F:ATP hydrolysis activity"/>
    <property type="evidence" value="ECO:0007669"/>
    <property type="project" value="InterPro"/>
</dbReference>
<dbReference type="SMART" id="SM00382">
    <property type="entry name" value="AAA"/>
    <property type="match status" value="2"/>
</dbReference>
<comment type="similarity">
    <text evidence="1">Belongs to the ABC transporter superfamily.</text>
</comment>
<dbReference type="GO" id="GO:0015833">
    <property type="term" value="P:peptide transport"/>
    <property type="evidence" value="ECO:0007669"/>
    <property type="project" value="InterPro"/>
</dbReference>
<dbReference type="InterPro" id="IPR003439">
    <property type="entry name" value="ABC_transporter-like_ATP-bd"/>
</dbReference>
<evidence type="ECO:0000313" key="7">
    <source>
        <dbReference type="EMBL" id="GGA19921.1"/>
    </source>
</evidence>
<evidence type="ECO:0000259" key="6">
    <source>
        <dbReference type="PROSITE" id="PS50893"/>
    </source>
</evidence>
<name>A0A8J2TZE6_9MICO</name>